<comment type="caution">
    <text evidence="2">The sequence shown here is derived from an EMBL/GenBank/DDBJ whole genome shotgun (WGS) entry which is preliminary data.</text>
</comment>
<evidence type="ECO:0000313" key="2">
    <source>
        <dbReference type="EMBL" id="OEH93028.1"/>
    </source>
</evidence>
<dbReference type="OrthoDB" id="2888727at2"/>
<evidence type="ECO:0000313" key="3">
    <source>
        <dbReference type="Proteomes" id="UP000095209"/>
    </source>
</evidence>
<keyword evidence="1" id="KW-0732">Signal</keyword>
<keyword evidence="3" id="KW-1185">Reference proteome</keyword>
<sequence>MKAIKVMGTLALSAAIIGGGLYSTDALANEKKVTENQQETVEYDFKQDTTIPEDVLNEAKELGVPTAGRTFADVSSDISLYYQALQIGVDVKDKSFEQIYKETWELAEKLMIQEAKELGINTAGKLYDELGQLASQAYDKKALKIAPKLGVDTSNESMAISDVHAILEAKDLGIEVKGKTTEQLSELVQFERMKRSFVHALELGINVENMSVQDVNKKIMLQDPTFVNDLYGNYKELLKSYK</sequence>
<dbReference type="RefSeq" id="WP_069716929.1">
    <property type="nucleotide sequence ID" value="NZ_MJEH01000018.1"/>
</dbReference>
<organism evidence="2 3">
    <name type="scientific">Bacillus solimangrovi</name>
    <dbReference type="NCBI Taxonomy" id="1305675"/>
    <lineage>
        <taxon>Bacteria</taxon>
        <taxon>Bacillati</taxon>
        <taxon>Bacillota</taxon>
        <taxon>Bacilli</taxon>
        <taxon>Bacillales</taxon>
        <taxon>Bacillaceae</taxon>
        <taxon>Bacillus</taxon>
    </lineage>
</organism>
<dbReference type="Proteomes" id="UP000095209">
    <property type="component" value="Unassembled WGS sequence"/>
</dbReference>
<evidence type="ECO:0000256" key="1">
    <source>
        <dbReference type="SAM" id="SignalP"/>
    </source>
</evidence>
<reference evidence="2 3" key="1">
    <citation type="submission" date="2016-08" db="EMBL/GenBank/DDBJ databases">
        <title>Genome of Bacillus solimangrovi GH2-4.</title>
        <authorList>
            <person name="Lim S."/>
            <person name="Kim B.-C."/>
        </authorList>
    </citation>
    <scope>NUCLEOTIDE SEQUENCE [LARGE SCALE GENOMIC DNA]</scope>
    <source>
        <strain evidence="2 3">GH2-4</strain>
    </source>
</reference>
<proteinExistence type="predicted"/>
<protein>
    <submittedName>
        <fullName evidence="2">Uncharacterized protein</fullName>
    </submittedName>
</protein>
<dbReference type="EMBL" id="MJEH01000018">
    <property type="protein sequence ID" value="OEH93028.1"/>
    <property type="molecule type" value="Genomic_DNA"/>
</dbReference>
<name>A0A1E5LG20_9BACI</name>
<gene>
    <name evidence="2" type="ORF">BFG57_13815</name>
</gene>
<feature type="chain" id="PRO_5009180966" evidence="1">
    <location>
        <begin position="29"/>
        <end position="242"/>
    </location>
</feature>
<dbReference type="AlphaFoldDB" id="A0A1E5LG20"/>
<accession>A0A1E5LG20</accession>
<feature type="signal peptide" evidence="1">
    <location>
        <begin position="1"/>
        <end position="28"/>
    </location>
</feature>